<name>A0A2S4L6P7_9HYPO</name>
<gene>
    <name evidence="2" type="ORF">TPAR_01708</name>
</gene>
<feature type="compositionally biased region" description="Basic and acidic residues" evidence="1">
    <location>
        <begin position="223"/>
        <end position="234"/>
    </location>
</feature>
<sequence length="253" mass="28210">MYAICPCVAIRYLPQRPTVYVTAPFSPPALVRVRGTMSPKSAYPTSVNALLWTSERLHSLEIHLLMILSWFSPGDRAMVMGERMRRMLLHQPPCRSMSMRSTRLRLATNHDRHVCRAALKSRGQRSVNLHRARPPCTSLVSIQCQAPTLGTELILTIDTAAISRIITPNDPLHVRHPPRQRPDAVLAARHQRHDSHGPNGALLDGRSLRCRSRSLRRPGPGDAARDEDLRRRLDSSPQAREASGVGVGDGIND</sequence>
<dbReference type="EMBL" id="PKSG01000172">
    <property type="protein sequence ID" value="POR38100.1"/>
    <property type="molecule type" value="Genomic_DNA"/>
</dbReference>
<evidence type="ECO:0000313" key="3">
    <source>
        <dbReference type="Proteomes" id="UP000237481"/>
    </source>
</evidence>
<dbReference type="AlphaFoldDB" id="A0A2S4L6P7"/>
<reference evidence="2 3" key="1">
    <citation type="submission" date="2018-01" db="EMBL/GenBank/DDBJ databases">
        <title>Harnessing the power of phylogenomics to disentangle the directionality and signatures of interkingdom host jumping in the parasitic fungal genus Tolypocladium.</title>
        <authorList>
            <person name="Quandt C.A."/>
            <person name="Patterson W."/>
            <person name="Spatafora J.W."/>
        </authorList>
    </citation>
    <scope>NUCLEOTIDE SEQUENCE [LARGE SCALE GENOMIC DNA]</scope>
    <source>
        <strain evidence="2 3">NRBC 100945</strain>
    </source>
</reference>
<keyword evidence="3" id="KW-1185">Reference proteome</keyword>
<proteinExistence type="predicted"/>
<protein>
    <submittedName>
        <fullName evidence="2">Uncharacterized protein</fullName>
    </submittedName>
</protein>
<dbReference type="Proteomes" id="UP000237481">
    <property type="component" value="Unassembled WGS sequence"/>
</dbReference>
<comment type="caution">
    <text evidence="2">The sequence shown here is derived from an EMBL/GenBank/DDBJ whole genome shotgun (WGS) entry which is preliminary data.</text>
</comment>
<evidence type="ECO:0000256" key="1">
    <source>
        <dbReference type="SAM" id="MobiDB-lite"/>
    </source>
</evidence>
<evidence type="ECO:0000313" key="2">
    <source>
        <dbReference type="EMBL" id="POR38100.1"/>
    </source>
</evidence>
<organism evidence="2 3">
    <name type="scientific">Tolypocladium paradoxum</name>
    <dbReference type="NCBI Taxonomy" id="94208"/>
    <lineage>
        <taxon>Eukaryota</taxon>
        <taxon>Fungi</taxon>
        <taxon>Dikarya</taxon>
        <taxon>Ascomycota</taxon>
        <taxon>Pezizomycotina</taxon>
        <taxon>Sordariomycetes</taxon>
        <taxon>Hypocreomycetidae</taxon>
        <taxon>Hypocreales</taxon>
        <taxon>Ophiocordycipitaceae</taxon>
        <taxon>Tolypocladium</taxon>
    </lineage>
</organism>
<accession>A0A2S4L6P7</accession>
<feature type="region of interest" description="Disordered" evidence="1">
    <location>
        <begin position="169"/>
        <end position="253"/>
    </location>
</feature>